<keyword evidence="2" id="KW-1185">Reference proteome</keyword>
<feature type="non-terminal residue" evidence="1">
    <location>
        <position position="1"/>
    </location>
</feature>
<dbReference type="AlphaFoldDB" id="A0A9N8ZEH9"/>
<name>A0A9N8ZEH9_9GLOM</name>
<accession>A0A9N8ZEH9</accession>
<dbReference type="EMBL" id="CAJVPY010000828">
    <property type="protein sequence ID" value="CAG8493976.1"/>
    <property type="molecule type" value="Genomic_DNA"/>
</dbReference>
<gene>
    <name evidence="1" type="ORF">DERYTH_LOCUS2556</name>
</gene>
<comment type="caution">
    <text evidence="1">The sequence shown here is derived from an EMBL/GenBank/DDBJ whole genome shotgun (WGS) entry which is preliminary data.</text>
</comment>
<reference evidence="1" key="1">
    <citation type="submission" date="2021-06" db="EMBL/GenBank/DDBJ databases">
        <authorList>
            <person name="Kallberg Y."/>
            <person name="Tangrot J."/>
            <person name="Rosling A."/>
        </authorList>
    </citation>
    <scope>NUCLEOTIDE SEQUENCE</scope>
    <source>
        <strain evidence="1">MA453B</strain>
    </source>
</reference>
<sequence length="58" mass="6809">VAKDKIPTKIIPPIFTQISINRELLGKRFFSWKTPLTWQGFLLTISDLFGLIQTYIHY</sequence>
<evidence type="ECO:0000313" key="2">
    <source>
        <dbReference type="Proteomes" id="UP000789405"/>
    </source>
</evidence>
<proteinExistence type="predicted"/>
<dbReference type="Proteomes" id="UP000789405">
    <property type="component" value="Unassembled WGS sequence"/>
</dbReference>
<organism evidence="1 2">
    <name type="scientific">Dentiscutata erythropus</name>
    <dbReference type="NCBI Taxonomy" id="1348616"/>
    <lineage>
        <taxon>Eukaryota</taxon>
        <taxon>Fungi</taxon>
        <taxon>Fungi incertae sedis</taxon>
        <taxon>Mucoromycota</taxon>
        <taxon>Glomeromycotina</taxon>
        <taxon>Glomeromycetes</taxon>
        <taxon>Diversisporales</taxon>
        <taxon>Gigasporaceae</taxon>
        <taxon>Dentiscutata</taxon>
    </lineage>
</organism>
<evidence type="ECO:0000313" key="1">
    <source>
        <dbReference type="EMBL" id="CAG8493976.1"/>
    </source>
</evidence>
<protein>
    <submittedName>
        <fullName evidence="1">13964_t:CDS:1</fullName>
    </submittedName>
</protein>